<proteinExistence type="predicted"/>
<evidence type="ECO:0000313" key="1">
    <source>
        <dbReference type="EMBL" id="UQN30523.1"/>
    </source>
</evidence>
<sequence length="412" mass="45887">MSIKSFSRMLNGRVCLNERCSQPLPEGKSSCVRHAFASGRNHDDPLDPHSDDVLAWWERSAPRRRKLETLQASPPGTLVLQLASWELERIRTHMAVNLVELAVAAWRAESASQGWRLPPDGWILQRIRDEHPDIGLQSTHRAPQVPGFEHVTWMDGFIDRAARVLHADRNPAPAPFRPLTERRRTDEDAVSTLSLQDQKNAQVLGDHAEGLHAAKHDNARAAIKEIFAHPQVDTEVPEGMVVFHQIVDPVGMTTIYSAERDRWSFARHMQLEAGDVVRYDHARSATLAAGWLGNLGKTTGDPVGLNSGAPETMLRLELAPMHGLYVGDALCDLAQSHLSAELEVILPGDTIWEVVAVVDAEHPVDWRHGSRDYKRLRTIQMIEIGADDVRSARPLRMTATSAELDALSQDLS</sequence>
<dbReference type="EMBL" id="CP097218">
    <property type="protein sequence ID" value="UQN30523.1"/>
    <property type="molecule type" value="Genomic_DNA"/>
</dbReference>
<keyword evidence="2" id="KW-1185">Reference proteome</keyword>
<dbReference type="Proteomes" id="UP001055868">
    <property type="component" value="Chromosome"/>
</dbReference>
<accession>A0ABY4N7I5</accession>
<reference evidence="1" key="1">
    <citation type="submission" date="2022-05" db="EMBL/GenBank/DDBJ databases">
        <title>Genomic analysis of Brachybacterium sp. CBA3104.</title>
        <authorList>
            <person name="Roh S.W."/>
            <person name="Kim Y.B."/>
            <person name="Kim Y."/>
        </authorList>
    </citation>
    <scope>NUCLEOTIDE SEQUENCE</scope>
    <source>
        <strain evidence="1">CBA3104</strain>
    </source>
</reference>
<organism evidence="1 2">
    <name type="scientific">Brachybacterium kimchii</name>
    <dbReference type="NCBI Taxonomy" id="2942909"/>
    <lineage>
        <taxon>Bacteria</taxon>
        <taxon>Bacillati</taxon>
        <taxon>Actinomycetota</taxon>
        <taxon>Actinomycetes</taxon>
        <taxon>Micrococcales</taxon>
        <taxon>Dermabacteraceae</taxon>
        <taxon>Brachybacterium</taxon>
    </lineage>
</organism>
<protein>
    <submittedName>
        <fullName evidence="1">Uncharacterized protein</fullName>
    </submittedName>
</protein>
<dbReference type="RefSeq" id="WP_249479890.1">
    <property type="nucleotide sequence ID" value="NZ_CP097218.1"/>
</dbReference>
<evidence type="ECO:0000313" key="2">
    <source>
        <dbReference type="Proteomes" id="UP001055868"/>
    </source>
</evidence>
<gene>
    <name evidence="1" type="ORF">M4486_04220</name>
</gene>
<name>A0ABY4N7I5_9MICO</name>